<reference evidence="5" key="1">
    <citation type="submission" date="2019-07" db="EMBL/GenBank/DDBJ databases">
        <title>Shewanella sp. YLB-08 draft genomic sequence.</title>
        <authorList>
            <person name="Yu L."/>
        </authorList>
    </citation>
    <scope>NUCLEOTIDE SEQUENCE [LARGE SCALE GENOMIC DNA]</scope>
    <source>
        <strain evidence="5">JCM 20706</strain>
    </source>
</reference>
<dbReference type="InterPro" id="IPR050832">
    <property type="entry name" value="Bact_Acetyltransf"/>
</dbReference>
<organism evidence="4 5">
    <name type="scientific">Shewanella hanedai</name>
    <name type="common">Alteromonas hanedai</name>
    <dbReference type="NCBI Taxonomy" id="25"/>
    <lineage>
        <taxon>Bacteria</taxon>
        <taxon>Pseudomonadati</taxon>
        <taxon>Pseudomonadota</taxon>
        <taxon>Gammaproteobacteria</taxon>
        <taxon>Alteromonadales</taxon>
        <taxon>Shewanellaceae</taxon>
        <taxon>Shewanella</taxon>
    </lineage>
</organism>
<dbReference type="Gene3D" id="3.40.630.30">
    <property type="match status" value="1"/>
</dbReference>
<dbReference type="PROSITE" id="PS51186">
    <property type="entry name" value="GNAT"/>
    <property type="match status" value="1"/>
</dbReference>
<feature type="domain" description="N-acetyltransferase" evidence="3">
    <location>
        <begin position="1"/>
        <end position="147"/>
    </location>
</feature>
<accession>A0A553JFS7</accession>
<dbReference type="OrthoDB" id="9792929at2"/>
<dbReference type="PANTHER" id="PTHR43877:SF2">
    <property type="entry name" value="AMINOALKYLPHOSPHONATE N-ACETYLTRANSFERASE-RELATED"/>
    <property type="match status" value="1"/>
</dbReference>
<dbReference type="CDD" id="cd04301">
    <property type="entry name" value="NAT_SF"/>
    <property type="match status" value="1"/>
</dbReference>
<evidence type="ECO:0000313" key="4">
    <source>
        <dbReference type="EMBL" id="TRY11317.1"/>
    </source>
</evidence>
<evidence type="ECO:0000313" key="5">
    <source>
        <dbReference type="Proteomes" id="UP000318126"/>
    </source>
</evidence>
<protein>
    <submittedName>
        <fullName evidence="4">GNAT family N-acetyltransferase</fullName>
    </submittedName>
</protein>
<keyword evidence="5" id="KW-1185">Reference proteome</keyword>
<dbReference type="InterPro" id="IPR000182">
    <property type="entry name" value="GNAT_dom"/>
</dbReference>
<keyword evidence="1 4" id="KW-0808">Transferase</keyword>
<evidence type="ECO:0000259" key="3">
    <source>
        <dbReference type="PROSITE" id="PS51186"/>
    </source>
</evidence>
<sequence length="147" mass="16457">MSVKRATLENLNEVSELFNSYRVFYKQDSDLKLAMSFITDRLKNKDSVIFYSHDANGNPLGFTQLYPMFSSVSAKSSWVLNDLYVSSSARRLGVGKKLMDTAKSFAIETNSKGIALETGEDNLNAQALYESLGYEKGVGVYNYFLSL</sequence>
<dbReference type="EMBL" id="VKGK01000049">
    <property type="protein sequence ID" value="TRY11317.1"/>
    <property type="molecule type" value="Genomic_DNA"/>
</dbReference>
<name>A0A553JFS7_SHEHA</name>
<proteinExistence type="predicted"/>
<dbReference type="InterPro" id="IPR016181">
    <property type="entry name" value="Acyl_CoA_acyltransferase"/>
</dbReference>
<evidence type="ECO:0000256" key="2">
    <source>
        <dbReference type="ARBA" id="ARBA00023315"/>
    </source>
</evidence>
<dbReference type="Pfam" id="PF00583">
    <property type="entry name" value="Acetyltransf_1"/>
    <property type="match status" value="1"/>
</dbReference>
<comment type="caution">
    <text evidence="4">The sequence shown here is derived from an EMBL/GenBank/DDBJ whole genome shotgun (WGS) entry which is preliminary data.</text>
</comment>
<dbReference type="AlphaFoldDB" id="A0A553JFS7"/>
<dbReference type="GO" id="GO:0016747">
    <property type="term" value="F:acyltransferase activity, transferring groups other than amino-acyl groups"/>
    <property type="evidence" value="ECO:0007669"/>
    <property type="project" value="InterPro"/>
</dbReference>
<dbReference type="Proteomes" id="UP000318126">
    <property type="component" value="Unassembled WGS sequence"/>
</dbReference>
<dbReference type="PANTHER" id="PTHR43877">
    <property type="entry name" value="AMINOALKYLPHOSPHONATE N-ACETYLTRANSFERASE-RELATED-RELATED"/>
    <property type="match status" value="1"/>
</dbReference>
<evidence type="ECO:0000256" key="1">
    <source>
        <dbReference type="ARBA" id="ARBA00022679"/>
    </source>
</evidence>
<gene>
    <name evidence="4" type="ORF">FN961_24075</name>
</gene>
<keyword evidence="2" id="KW-0012">Acyltransferase</keyword>
<dbReference type="SUPFAM" id="SSF55729">
    <property type="entry name" value="Acyl-CoA N-acyltransferases (Nat)"/>
    <property type="match status" value="1"/>
</dbReference>